<dbReference type="Pfam" id="PF17043">
    <property type="entry name" value="MAT1-1-2"/>
    <property type="match status" value="1"/>
</dbReference>
<dbReference type="InterPro" id="IPR031472">
    <property type="entry name" value="MAT1-1-2/MatA-2/Smr1"/>
</dbReference>
<sequence>MEYNELAQVTLDMQSNLIRTTLRPEILLFQRSFEEIIQQTSVFLATTEQHFLSPSLLVTDEDVLIRHLCGFLASKLGIEGFLAFHQQTIQRTSSGDSSLANQVKAATVFVQDLLQALICHKEAADYPGKHLAMIYDREVKYFGGSIFHLNPHIDIDDDLPEIDDDYEELEDLTSYYHAEKLSHPLRQLPGTPWHKFFGNFEETRVHDAPEMSLFRDNAQHKDLTLSIPGTILFLVPEIRREYDRFREILEEASQPHKNGKLPLPLLLDEVRKEKIQILQRRLPNFHDGKIECGSFEELCSEHTDAIPRPEYALDGSRTIEMQNFTVNSPDLVGDSLPDVRIAQIASQLQGVSIQFVSEDEDE</sequence>
<proteinExistence type="predicted"/>
<comment type="caution">
    <text evidence="1">The sequence shown here is derived from an EMBL/GenBank/DDBJ whole genome shotgun (WGS) entry which is preliminary data.</text>
</comment>
<evidence type="ECO:0000313" key="1">
    <source>
        <dbReference type="EMBL" id="KAK4200256.1"/>
    </source>
</evidence>
<dbReference type="EMBL" id="MU863921">
    <property type="protein sequence ID" value="KAK4200256.1"/>
    <property type="molecule type" value="Genomic_DNA"/>
</dbReference>
<keyword evidence="2" id="KW-1185">Reference proteome</keyword>
<organism evidence="1 2">
    <name type="scientific">Triangularia verruculosa</name>
    <dbReference type="NCBI Taxonomy" id="2587418"/>
    <lineage>
        <taxon>Eukaryota</taxon>
        <taxon>Fungi</taxon>
        <taxon>Dikarya</taxon>
        <taxon>Ascomycota</taxon>
        <taxon>Pezizomycotina</taxon>
        <taxon>Sordariomycetes</taxon>
        <taxon>Sordariomycetidae</taxon>
        <taxon>Sordariales</taxon>
        <taxon>Podosporaceae</taxon>
        <taxon>Triangularia</taxon>
    </lineage>
</organism>
<reference evidence="1" key="2">
    <citation type="submission" date="2023-05" db="EMBL/GenBank/DDBJ databases">
        <authorList>
            <consortium name="Lawrence Berkeley National Laboratory"/>
            <person name="Steindorff A."/>
            <person name="Hensen N."/>
            <person name="Bonometti L."/>
            <person name="Westerberg I."/>
            <person name="Brannstrom I.O."/>
            <person name="Guillou S."/>
            <person name="Cros-Aarteil S."/>
            <person name="Calhoun S."/>
            <person name="Haridas S."/>
            <person name="Kuo A."/>
            <person name="Mondo S."/>
            <person name="Pangilinan J."/>
            <person name="Riley R."/>
            <person name="Labutti K."/>
            <person name="Andreopoulos B."/>
            <person name="Lipzen A."/>
            <person name="Chen C."/>
            <person name="Yanf M."/>
            <person name="Daum C."/>
            <person name="Ng V."/>
            <person name="Clum A."/>
            <person name="Ohm R."/>
            <person name="Martin F."/>
            <person name="Silar P."/>
            <person name="Natvig D."/>
            <person name="Lalanne C."/>
            <person name="Gautier V."/>
            <person name="Ament-Velasquez S.L."/>
            <person name="Kruys A."/>
            <person name="Hutchinson M.I."/>
            <person name="Powell A.J."/>
            <person name="Barry K."/>
            <person name="Miller A.N."/>
            <person name="Grigoriev I.V."/>
            <person name="Debuchy R."/>
            <person name="Gladieux P."/>
            <person name="Thoren M.H."/>
            <person name="Johannesson H."/>
        </authorList>
    </citation>
    <scope>NUCLEOTIDE SEQUENCE</scope>
    <source>
        <strain evidence="1">CBS 315.58</strain>
    </source>
</reference>
<accession>A0AAN7AT72</accession>
<evidence type="ECO:0000313" key="2">
    <source>
        <dbReference type="Proteomes" id="UP001303160"/>
    </source>
</evidence>
<name>A0AAN7AT72_9PEZI</name>
<protein>
    <submittedName>
        <fullName evidence="1">Sporulation minus regulator 1</fullName>
    </submittedName>
</protein>
<dbReference type="AlphaFoldDB" id="A0AAN7AT72"/>
<gene>
    <name evidence="1" type="ORF">QBC40DRAFT_296712</name>
</gene>
<dbReference type="Proteomes" id="UP001303160">
    <property type="component" value="Unassembled WGS sequence"/>
</dbReference>
<reference evidence="1" key="1">
    <citation type="journal article" date="2023" name="Mol. Phylogenet. Evol.">
        <title>Genome-scale phylogeny and comparative genomics of the fungal order Sordariales.</title>
        <authorList>
            <person name="Hensen N."/>
            <person name="Bonometti L."/>
            <person name="Westerberg I."/>
            <person name="Brannstrom I.O."/>
            <person name="Guillou S."/>
            <person name="Cros-Aarteil S."/>
            <person name="Calhoun S."/>
            <person name="Haridas S."/>
            <person name="Kuo A."/>
            <person name="Mondo S."/>
            <person name="Pangilinan J."/>
            <person name="Riley R."/>
            <person name="LaButti K."/>
            <person name="Andreopoulos B."/>
            <person name="Lipzen A."/>
            <person name="Chen C."/>
            <person name="Yan M."/>
            <person name="Daum C."/>
            <person name="Ng V."/>
            <person name="Clum A."/>
            <person name="Steindorff A."/>
            <person name="Ohm R.A."/>
            <person name="Martin F."/>
            <person name="Silar P."/>
            <person name="Natvig D.O."/>
            <person name="Lalanne C."/>
            <person name="Gautier V."/>
            <person name="Ament-Velasquez S.L."/>
            <person name="Kruys A."/>
            <person name="Hutchinson M.I."/>
            <person name="Powell A.J."/>
            <person name="Barry K."/>
            <person name="Miller A.N."/>
            <person name="Grigoriev I.V."/>
            <person name="Debuchy R."/>
            <person name="Gladieux P."/>
            <person name="Hiltunen Thoren M."/>
            <person name="Johannesson H."/>
        </authorList>
    </citation>
    <scope>NUCLEOTIDE SEQUENCE</scope>
    <source>
        <strain evidence="1">CBS 315.58</strain>
    </source>
</reference>